<dbReference type="EMBL" id="CP041046">
    <property type="protein sequence ID" value="QDE37742.1"/>
    <property type="molecule type" value="Genomic_DNA"/>
</dbReference>
<dbReference type="RefSeq" id="WP_139978514.1">
    <property type="nucleotide sequence ID" value="NZ_CP041046.1"/>
</dbReference>
<dbReference type="GO" id="GO:0016787">
    <property type="term" value="F:hydrolase activity"/>
    <property type="evidence" value="ECO:0007669"/>
    <property type="project" value="UniProtKB-KW"/>
</dbReference>
<dbReference type="InterPro" id="IPR000639">
    <property type="entry name" value="Epox_hydrolase-like"/>
</dbReference>
<name>A0A4Y5YXP0_9GAMM</name>
<dbReference type="InterPro" id="IPR029058">
    <property type="entry name" value="AB_hydrolase_fold"/>
</dbReference>
<feature type="domain" description="AB hydrolase-1" evidence="2">
    <location>
        <begin position="31"/>
        <end position="308"/>
    </location>
</feature>
<keyword evidence="4" id="KW-1185">Reference proteome</keyword>
<reference evidence="3 4" key="1">
    <citation type="submission" date="2019-06" db="EMBL/GenBank/DDBJ databases">
        <title>A complete genome sequence for Luteibacter pinisoli MAH-14.</title>
        <authorList>
            <person name="Baltrus D.A."/>
        </authorList>
    </citation>
    <scope>NUCLEOTIDE SEQUENCE [LARGE SCALE GENOMIC DNA]</scope>
    <source>
        <strain evidence="3 4">MAH-14</strain>
    </source>
</reference>
<evidence type="ECO:0000256" key="1">
    <source>
        <dbReference type="ARBA" id="ARBA00022801"/>
    </source>
</evidence>
<proteinExistence type="predicted"/>
<dbReference type="Pfam" id="PF00561">
    <property type="entry name" value="Abhydrolase_1"/>
    <property type="match status" value="1"/>
</dbReference>
<gene>
    <name evidence="3" type="ORF">FIV34_00285</name>
</gene>
<sequence length="326" mass="35808">MSFKDRDSSIKQTFIETNGVTLNVVEQGEGPAVLFVHGFPGGWRDWRRQMAAVAAAGFRAIALDTRGYGETSKPDDPALYTIFYHVGDLVGILAKLEIKRATLVGHDFGASVAWNAAMMRPDIFDGVFGLAVPPVLPSDGPSMWQMLRASGKEDAFYMFQHRKPEADQEWADASTTYPGALYWMSGLPDPSEGWTPMDPSRTMQRPSPTGIPPFADRDDAEIMIAGFQRDGFHGPLNIYRAMEPYFDQAKAFVGKTIEQPAFFAFGTEDGMLKMRGGVKKEDLMARLPNLHELLPLDGVGHWPQLEAPEAVNAALLGFLANVAPAP</sequence>
<dbReference type="KEGG" id="lpy:FIV34_00285"/>
<accession>A0A4Y5YXP0</accession>
<evidence type="ECO:0000259" key="2">
    <source>
        <dbReference type="Pfam" id="PF00561"/>
    </source>
</evidence>
<keyword evidence="1 3" id="KW-0378">Hydrolase</keyword>
<dbReference type="PRINTS" id="PR00412">
    <property type="entry name" value="EPOXHYDRLASE"/>
</dbReference>
<dbReference type="Proteomes" id="UP000316093">
    <property type="component" value="Chromosome"/>
</dbReference>
<dbReference type="OrthoDB" id="2086224at2"/>
<dbReference type="AlphaFoldDB" id="A0A4Y5YXP0"/>
<protein>
    <submittedName>
        <fullName evidence="3">Alpha/beta hydrolase</fullName>
    </submittedName>
</protein>
<evidence type="ECO:0000313" key="3">
    <source>
        <dbReference type="EMBL" id="QDE37742.1"/>
    </source>
</evidence>
<organism evidence="3 4">
    <name type="scientific">Luteibacter pinisoli</name>
    <dbReference type="NCBI Taxonomy" id="2589080"/>
    <lineage>
        <taxon>Bacteria</taxon>
        <taxon>Pseudomonadati</taxon>
        <taxon>Pseudomonadota</taxon>
        <taxon>Gammaproteobacteria</taxon>
        <taxon>Lysobacterales</taxon>
        <taxon>Rhodanobacteraceae</taxon>
        <taxon>Luteibacter</taxon>
    </lineage>
</organism>
<dbReference type="InterPro" id="IPR000073">
    <property type="entry name" value="AB_hydrolase_1"/>
</dbReference>
<dbReference type="Gene3D" id="3.40.50.1820">
    <property type="entry name" value="alpha/beta hydrolase"/>
    <property type="match status" value="1"/>
</dbReference>
<evidence type="ECO:0000313" key="4">
    <source>
        <dbReference type="Proteomes" id="UP000316093"/>
    </source>
</evidence>
<dbReference type="SUPFAM" id="SSF53474">
    <property type="entry name" value="alpha/beta-Hydrolases"/>
    <property type="match status" value="1"/>
</dbReference>
<dbReference type="PANTHER" id="PTHR43329">
    <property type="entry name" value="EPOXIDE HYDROLASE"/>
    <property type="match status" value="1"/>
</dbReference>